<feature type="domain" description="Exonuclease VII large subunit C-terminal" evidence="7">
    <location>
        <begin position="123"/>
        <end position="435"/>
    </location>
</feature>
<comment type="function">
    <text evidence="5">Bidirectionally degrades single-stranded DNA into large acid-insoluble oligonucleotides, which are then degraded further into small acid-soluble oligonucleotides.</text>
</comment>
<dbReference type="EC" id="3.1.11.6" evidence="5"/>
<proteinExistence type="inferred from homology"/>
<reference evidence="9" key="1">
    <citation type="journal article" date="2022" name="bioRxiv">
        <title>Thiovibrio frasassiensisgen. nov., sp. nov., an autotrophic, elemental sulfur disproportionating bacterium isolated from sulfidic karst sediment, and proposal of Thiovibrionaceae fam. nov.</title>
        <authorList>
            <person name="Aronson H."/>
            <person name="Thomas C."/>
            <person name="Bhattacharyya M."/>
            <person name="Eckstein S."/>
            <person name="Jensen S."/>
            <person name="Barco R."/>
            <person name="Macalady J."/>
            <person name="Amend J."/>
        </authorList>
    </citation>
    <scope>NUCLEOTIDE SEQUENCE</scope>
    <source>
        <strain evidence="9">RS19-109</strain>
    </source>
</reference>
<dbReference type="Proteomes" id="UP001154240">
    <property type="component" value="Unassembled WGS sequence"/>
</dbReference>
<dbReference type="CDD" id="cd04489">
    <property type="entry name" value="ExoVII_LU_OBF"/>
    <property type="match status" value="1"/>
</dbReference>
<keyword evidence="2 5" id="KW-0540">Nuclease</keyword>
<dbReference type="AlphaFoldDB" id="A0A9X4RMU4"/>
<dbReference type="RefSeq" id="WP_307633525.1">
    <property type="nucleotide sequence ID" value="NZ_JAPHEH010000001.1"/>
</dbReference>
<keyword evidence="1 5" id="KW-0963">Cytoplasm</keyword>
<dbReference type="InterPro" id="IPR020579">
    <property type="entry name" value="Exonuc_VII_lsu_C"/>
</dbReference>
<feature type="domain" description="OB-fold nucleic acid binding" evidence="8">
    <location>
        <begin position="8"/>
        <end position="97"/>
    </location>
</feature>
<dbReference type="NCBIfam" id="TIGR00237">
    <property type="entry name" value="xseA"/>
    <property type="match status" value="1"/>
</dbReference>
<evidence type="ECO:0000256" key="5">
    <source>
        <dbReference type="HAMAP-Rule" id="MF_00378"/>
    </source>
</evidence>
<protein>
    <recommendedName>
        <fullName evidence="5">Exodeoxyribonuclease 7 large subunit</fullName>
        <ecNumber evidence="5">3.1.11.6</ecNumber>
    </recommendedName>
    <alternativeName>
        <fullName evidence="5">Exodeoxyribonuclease VII large subunit</fullName>
        <shortName evidence="5">Exonuclease VII large subunit</shortName>
    </alternativeName>
</protein>
<evidence type="ECO:0000256" key="1">
    <source>
        <dbReference type="ARBA" id="ARBA00022490"/>
    </source>
</evidence>
<evidence type="ECO:0000259" key="7">
    <source>
        <dbReference type="Pfam" id="PF02601"/>
    </source>
</evidence>
<dbReference type="InterPro" id="IPR003753">
    <property type="entry name" value="Exonuc_VII_L"/>
</dbReference>
<dbReference type="HAMAP" id="MF_00378">
    <property type="entry name" value="Exonuc_7_L"/>
    <property type="match status" value="1"/>
</dbReference>
<name>A0A9X4RMU4_9BACT</name>
<dbReference type="PANTHER" id="PTHR30008">
    <property type="entry name" value="EXODEOXYRIBONUCLEASE 7 LARGE SUBUNIT"/>
    <property type="match status" value="1"/>
</dbReference>
<dbReference type="GO" id="GO:0006308">
    <property type="term" value="P:DNA catabolic process"/>
    <property type="evidence" value="ECO:0007669"/>
    <property type="project" value="UniProtKB-UniRule"/>
</dbReference>
<evidence type="ECO:0000256" key="4">
    <source>
        <dbReference type="ARBA" id="ARBA00022839"/>
    </source>
</evidence>
<evidence type="ECO:0000313" key="9">
    <source>
        <dbReference type="EMBL" id="MDG4476558.1"/>
    </source>
</evidence>
<comment type="caution">
    <text evidence="9">The sequence shown here is derived from an EMBL/GenBank/DDBJ whole genome shotgun (WGS) entry which is preliminary data.</text>
</comment>
<comment type="similarity">
    <text evidence="5 6">Belongs to the XseA family.</text>
</comment>
<dbReference type="GO" id="GO:0005737">
    <property type="term" value="C:cytoplasm"/>
    <property type="evidence" value="ECO:0007669"/>
    <property type="project" value="UniProtKB-SubCell"/>
</dbReference>
<dbReference type="PANTHER" id="PTHR30008:SF0">
    <property type="entry name" value="EXODEOXYRIBONUCLEASE 7 LARGE SUBUNIT"/>
    <property type="match status" value="1"/>
</dbReference>
<accession>A0A9X4RMU4</accession>
<dbReference type="Pfam" id="PF13742">
    <property type="entry name" value="tRNA_anti_2"/>
    <property type="match status" value="1"/>
</dbReference>
<evidence type="ECO:0000259" key="8">
    <source>
        <dbReference type="Pfam" id="PF13742"/>
    </source>
</evidence>
<comment type="catalytic activity">
    <reaction evidence="5 6">
        <text>Exonucleolytic cleavage in either 5'- to 3'- or 3'- to 5'-direction to yield nucleoside 5'-phosphates.</text>
        <dbReference type="EC" id="3.1.11.6"/>
    </reaction>
</comment>
<keyword evidence="4 5" id="KW-0269">Exonuclease</keyword>
<dbReference type="GO" id="GO:0003676">
    <property type="term" value="F:nucleic acid binding"/>
    <property type="evidence" value="ECO:0007669"/>
    <property type="project" value="InterPro"/>
</dbReference>
<sequence>MPRDQIQTVSELTQSIRGVLEVSFPFVTVAGEISNLRCPYSGHLYFTLKDETAQIKAVLFKPQQRYLACTPTDGMEVVCRGRISLYEARGEYQLIVDVLATKGAGALQLAFDLLKRKLAEEGLFAAERKRTLPLLPEKIALITSPSGAAVHDFLTMAQKRCGAIPIEIFPVRVQGAGAMDDIIEAITLCNQRGENDVIVLCRGGGSLEDLWTFNEEKLARAIGDSRIPIVSAIGHEVDFTIADLVADFRAPTPTAAAEAVLPSRIQLSAHLHQLRIRLAKTVMDRLAFFRRTIEDQKKILGDPTTLLDQFRLTTDHALTSLQFAFSSTIHRRQLALARVSQILARHNPQQRLAYQHQWVHELHRRLILAMVRQLERKRAAFGKNAGLLHAISPLAVLGRGYSIVQRKNGEVIRSGAEVHLGETINITLARGGIDCEVTKILPE</sequence>
<evidence type="ECO:0000256" key="6">
    <source>
        <dbReference type="RuleBase" id="RU004355"/>
    </source>
</evidence>
<comment type="subcellular location">
    <subcellularLocation>
        <location evidence="5 6">Cytoplasm</location>
    </subcellularLocation>
</comment>
<evidence type="ECO:0000313" key="10">
    <source>
        <dbReference type="Proteomes" id="UP001154240"/>
    </source>
</evidence>
<dbReference type="Pfam" id="PF02601">
    <property type="entry name" value="Exonuc_VII_L"/>
    <property type="match status" value="1"/>
</dbReference>
<evidence type="ECO:0000256" key="3">
    <source>
        <dbReference type="ARBA" id="ARBA00022801"/>
    </source>
</evidence>
<dbReference type="InterPro" id="IPR025824">
    <property type="entry name" value="OB-fold_nuc-bd_dom"/>
</dbReference>
<comment type="subunit">
    <text evidence="5">Heterooligomer composed of large and small subunits.</text>
</comment>
<keyword evidence="3 5" id="KW-0378">Hydrolase</keyword>
<dbReference type="EMBL" id="JAPHEH010000001">
    <property type="protein sequence ID" value="MDG4476558.1"/>
    <property type="molecule type" value="Genomic_DNA"/>
</dbReference>
<reference evidence="9" key="2">
    <citation type="submission" date="2022-10" db="EMBL/GenBank/DDBJ databases">
        <authorList>
            <person name="Aronson H.S."/>
        </authorList>
    </citation>
    <scope>NUCLEOTIDE SEQUENCE</scope>
    <source>
        <strain evidence="9">RS19-109</strain>
    </source>
</reference>
<organism evidence="9 10">
    <name type="scientific">Thiovibrio frasassiensis</name>
    <dbReference type="NCBI Taxonomy" id="2984131"/>
    <lineage>
        <taxon>Bacteria</taxon>
        <taxon>Pseudomonadati</taxon>
        <taxon>Thermodesulfobacteriota</taxon>
        <taxon>Desulfobulbia</taxon>
        <taxon>Desulfobulbales</taxon>
        <taxon>Thiovibrionaceae</taxon>
        <taxon>Thiovibrio</taxon>
    </lineage>
</organism>
<keyword evidence="10" id="KW-1185">Reference proteome</keyword>
<dbReference type="GO" id="GO:0009318">
    <property type="term" value="C:exodeoxyribonuclease VII complex"/>
    <property type="evidence" value="ECO:0007669"/>
    <property type="project" value="UniProtKB-UniRule"/>
</dbReference>
<evidence type="ECO:0000256" key="2">
    <source>
        <dbReference type="ARBA" id="ARBA00022722"/>
    </source>
</evidence>
<gene>
    <name evidence="5 9" type="primary">xseA</name>
    <name evidence="9" type="ORF">OLX77_10380</name>
</gene>
<dbReference type="GO" id="GO:0008855">
    <property type="term" value="F:exodeoxyribonuclease VII activity"/>
    <property type="evidence" value="ECO:0007669"/>
    <property type="project" value="UniProtKB-UniRule"/>
</dbReference>